<gene>
    <name evidence="2" type="ORF">DUE52_19535</name>
</gene>
<proteinExistence type="predicted"/>
<accession>A0A368JJT1</accession>
<feature type="transmembrane region" description="Helical" evidence="1">
    <location>
        <begin position="287"/>
        <end position="307"/>
    </location>
</feature>
<feature type="transmembrane region" description="Helical" evidence="1">
    <location>
        <begin position="363"/>
        <end position="379"/>
    </location>
</feature>
<keyword evidence="1" id="KW-0472">Membrane</keyword>
<dbReference type="OrthoDB" id="928695at2"/>
<feature type="transmembrane region" description="Helical" evidence="1">
    <location>
        <begin position="148"/>
        <end position="169"/>
    </location>
</feature>
<keyword evidence="1" id="KW-0812">Transmembrane</keyword>
<name>A0A368JJT1_9BACT</name>
<feature type="transmembrane region" description="Helical" evidence="1">
    <location>
        <begin position="338"/>
        <end position="356"/>
    </location>
</feature>
<reference evidence="2 3" key="1">
    <citation type="submission" date="2018-07" db="EMBL/GenBank/DDBJ databases">
        <title>Genome analysis of Larkinella rosea.</title>
        <authorList>
            <person name="Zhou Z."/>
            <person name="Wang G."/>
        </authorList>
    </citation>
    <scope>NUCLEOTIDE SEQUENCE [LARGE SCALE GENOMIC DNA]</scope>
    <source>
        <strain evidence="3">zzj9</strain>
    </source>
</reference>
<feature type="transmembrane region" description="Helical" evidence="1">
    <location>
        <begin position="119"/>
        <end position="142"/>
    </location>
</feature>
<sequence length="380" mass="43524">MQQQPPSLAAPIYQLEQRLSVFFDNRFWKIRLVSLALLISMGSLLLLNSIFIDRGFRYLYEEIRRPGLLDGFFWDDIIRQSGHLFEPNTYEPGTHEANQTFRLTIPLLVHFFRLGVAKLYLLQVVLGLVFLWAVTGIVYKILQDKVLTFYFLTGFTAIYAGIAFFINYFGHGDGYVFCFMALAVYFRNPLLVILFTQLAFWCDERALINSSYIGLWYALPILKTVVQTRKFDIRQIPAPLVALVVSVVIYGSIRKWLELTYGMKIGHDASWSARTLAWSMSYVGDKMARGLEGMWLILLVAFWALAVRRQWLELVLLGGAWLLTMVVAVLVADGTRSLSFGFMAFFFALAILHRYLTSSQLRVVLLSSAVISLMYSISFP</sequence>
<evidence type="ECO:0008006" key="4">
    <source>
        <dbReference type="Google" id="ProtNLM"/>
    </source>
</evidence>
<comment type="caution">
    <text evidence="2">The sequence shown here is derived from an EMBL/GenBank/DDBJ whole genome shotgun (WGS) entry which is preliminary data.</text>
</comment>
<keyword evidence="3" id="KW-1185">Reference proteome</keyword>
<feature type="transmembrane region" description="Helical" evidence="1">
    <location>
        <begin position="238"/>
        <end position="257"/>
    </location>
</feature>
<evidence type="ECO:0000313" key="2">
    <source>
        <dbReference type="EMBL" id="RCR67917.1"/>
    </source>
</evidence>
<dbReference type="RefSeq" id="WP_114407723.1">
    <property type="nucleotide sequence ID" value="NZ_QOWE01000016.1"/>
</dbReference>
<organism evidence="2 3">
    <name type="scientific">Larkinella punicea</name>
    <dbReference type="NCBI Taxonomy" id="2315727"/>
    <lineage>
        <taxon>Bacteria</taxon>
        <taxon>Pseudomonadati</taxon>
        <taxon>Bacteroidota</taxon>
        <taxon>Cytophagia</taxon>
        <taxon>Cytophagales</taxon>
        <taxon>Spirosomataceae</taxon>
        <taxon>Larkinella</taxon>
    </lineage>
</organism>
<dbReference type="EMBL" id="QOWE01000016">
    <property type="protein sequence ID" value="RCR67917.1"/>
    <property type="molecule type" value="Genomic_DNA"/>
</dbReference>
<feature type="transmembrane region" description="Helical" evidence="1">
    <location>
        <begin position="176"/>
        <end position="200"/>
    </location>
</feature>
<feature type="transmembrane region" description="Helical" evidence="1">
    <location>
        <begin position="28"/>
        <end position="47"/>
    </location>
</feature>
<feature type="transmembrane region" description="Helical" evidence="1">
    <location>
        <begin position="314"/>
        <end position="332"/>
    </location>
</feature>
<keyword evidence="1" id="KW-1133">Transmembrane helix</keyword>
<dbReference type="AlphaFoldDB" id="A0A368JJT1"/>
<evidence type="ECO:0000313" key="3">
    <source>
        <dbReference type="Proteomes" id="UP000253383"/>
    </source>
</evidence>
<dbReference type="Proteomes" id="UP000253383">
    <property type="component" value="Unassembled WGS sequence"/>
</dbReference>
<protein>
    <recommendedName>
        <fullName evidence="4">Glycosyltransferase RgtA/B/C/D-like domain-containing protein</fullName>
    </recommendedName>
</protein>
<evidence type="ECO:0000256" key="1">
    <source>
        <dbReference type="SAM" id="Phobius"/>
    </source>
</evidence>